<dbReference type="Proteomes" id="UP000250235">
    <property type="component" value="Unassembled WGS sequence"/>
</dbReference>
<sequence length="235" mass="26814">MSSSIFHCLSCEMVKRKATEAVDMELQERTFETNHVVGRGLWDRILDGHPQEAVAVFFAGVWADNRLNCSSTYPAIPEEDGFRRRHFPGMSTVTLVDLRARIDKFEGETEVEVDVKKIKLTSLYFVSADWVGPRYKRKKLAYEEVLFGLRKNLGARFEEFTNLAKKRKRDPNFSGFESLHLSGFVQPFGECGVYAIAAAAFTLAERNVYTLNDALVAAFRKFCACSLWNQSWMLV</sequence>
<evidence type="ECO:0000313" key="1">
    <source>
        <dbReference type="EMBL" id="KZV45165.1"/>
    </source>
</evidence>
<keyword evidence="2" id="KW-1185">Reference proteome</keyword>
<organism evidence="1 2">
    <name type="scientific">Dorcoceras hygrometricum</name>
    <dbReference type="NCBI Taxonomy" id="472368"/>
    <lineage>
        <taxon>Eukaryota</taxon>
        <taxon>Viridiplantae</taxon>
        <taxon>Streptophyta</taxon>
        <taxon>Embryophyta</taxon>
        <taxon>Tracheophyta</taxon>
        <taxon>Spermatophyta</taxon>
        <taxon>Magnoliopsida</taxon>
        <taxon>eudicotyledons</taxon>
        <taxon>Gunneridae</taxon>
        <taxon>Pentapetalae</taxon>
        <taxon>asterids</taxon>
        <taxon>lamiids</taxon>
        <taxon>Lamiales</taxon>
        <taxon>Gesneriaceae</taxon>
        <taxon>Didymocarpoideae</taxon>
        <taxon>Trichosporeae</taxon>
        <taxon>Loxocarpinae</taxon>
        <taxon>Dorcoceras</taxon>
    </lineage>
</organism>
<gene>
    <name evidence="1" type="ORF">F511_11765</name>
</gene>
<proteinExistence type="predicted"/>
<dbReference type="OrthoDB" id="1930729at2759"/>
<dbReference type="AlphaFoldDB" id="A0A2Z7CEQ3"/>
<dbReference type="EMBL" id="KQ996417">
    <property type="protein sequence ID" value="KZV45165.1"/>
    <property type="molecule type" value="Genomic_DNA"/>
</dbReference>
<protein>
    <submittedName>
        <fullName evidence="1">Hydroxymethylglutaryl-CoA lyase, mitochondrial</fullName>
    </submittedName>
</protein>
<reference evidence="1 2" key="1">
    <citation type="journal article" date="2015" name="Proc. Natl. Acad. Sci. U.S.A.">
        <title>The resurrection genome of Boea hygrometrica: A blueprint for survival of dehydration.</title>
        <authorList>
            <person name="Xiao L."/>
            <person name="Yang G."/>
            <person name="Zhang L."/>
            <person name="Yang X."/>
            <person name="Zhao S."/>
            <person name="Ji Z."/>
            <person name="Zhou Q."/>
            <person name="Hu M."/>
            <person name="Wang Y."/>
            <person name="Chen M."/>
            <person name="Xu Y."/>
            <person name="Jin H."/>
            <person name="Xiao X."/>
            <person name="Hu G."/>
            <person name="Bao F."/>
            <person name="Hu Y."/>
            <person name="Wan P."/>
            <person name="Li L."/>
            <person name="Deng X."/>
            <person name="Kuang T."/>
            <person name="Xiang C."/>
            <person name="Zhu J.K."/>
            <person name="Oliver M.J."/>
            <person name="He Y."/>
        </authorList>
    </citation>
    <scope>NUCLEOTIDE SEQUENCE [LARGE SCALE GENOMIC DNA]</scope>
    <source>
        <strain evidence="2">cv. XS01</strain>
    </source>
</reference>
<name>A0A2Z7CEQ3_9LAMI</name>
<dbReference type="GO" id="GO:0016829">
    <property type="term" value="F:lyase activity"/>
    <property type="evidence" value="ECO:0007669"/>
    <property type="project" value="UniProtKB-KW"/>
</dbReference>
<keyword evidence="1" id="KW-0456">Lyase</keyword>
<accession>A0A2Z7CEQ3</accession>
<evidence type="ECO:0000313" key="2">
    <source>
        <dbReference type="Proteomes" id="UP000250235"/>
    </source>
</evidence>